<reference evidence="2 3" key="1">
    <citation type="submission" date="2024-02" db="EMBL/GenBank/DDBJ databases">
        <title>First draft genome assembly of two strains of Seiridium cardinale.</title>
        <authorList>
            <person name="Emiliani G."/>
            <person name="Scali E."/>
        </authorList>
    </citation>
    <scope>NUCLEOTIDE SEQUENCE [LARGE SCALE GENOMIC DNA]</scope>
    <source>
        <strain evidence="2 3">BM-138-000479</strain>
    </source>
</reference>
<name>A0ABR2Y2S4_9PEZI</name>
<organism evidence="2 3">
    <name type="scientific">Seiridium cardinale</name>
    <dbReference type="NCBI Taxonomy" id="138064"/>
    <lineage>
        <taxon>Eukaryota</taxon>
        <taxon>Fungi</taxon>
        <taxon>Dikarya</taxon>
        <taxon>Ascomycota</taxon>
        <taxon>Pezizomycotina</taxon>
        <taxon>Sordariomycetes</taxon>
        <taxon>Xylariomycetidae</taxon>
        <taxon>Amphisphaeriales</taxon>
        <taxon>Sporocadaceae</taxon>
        <taxon>Seiridium</taxon>
    </lineage>
</organism>
<keyword evidence="1" id="KW-0175">Coiled coil</keyword>
<keyword evidence="3" id="KW-1185">Reference proteome</keyword>
<sequence>MALFSRLLDCITFKSQPKMPDTNFLANNFVNHPYQNVNVLKKCLERFGFKDKDWKIREKNGFEIQLPRKLTNEEMNEIYKEYDETEKKRKNQANEQGEE</sequence>
<protein>
    <submittedName>
        <fullName evidence="2">Uncharacterized protein</fullName>
    </submittedName>
</protein>
<gene>
    <name evidence="2" type="ORF">SCAR479_02503</name>
</gene>
<evidence type="ECO:0000313" key="3">
    <source>
        <dbReference type="Proteomes" id="UP001465668"/>
    </source>
</evidence>
<feature type="coiled-coil region" evidence="1">
    <location>
        <begin position="68"/>
        <end position="95"/>
    </location>
</feature>
<evidence type="ECO:0000256" key="1">
    <source>
        <dbReference type="SAM" id="Coils"/>
    </source>
</evidence>
<evidence type="ECO:0000313" key="2">
    <source>
        <dbReference type="EMBL" id="KAK9780388.1"/>
    </source>
</evidence>
<dbReference type="EMBL" id="JARVKM010000006">
    <property type="protein sequence ID" value="KAK9780388.1"/>
    <property type="molecule type" value="Genomic_DNA"/>
</dbReference>
<accession>A0ABR2Y2S4</accession>
<comment type="caution">
    <text evidence="2">The sequence shown here is derived from an EMBL/GenBank/DDBJ whole genome shotgun (WGS) entry which is preliminary data.</text>
</comment>
<proteinExistence type="predicted"/>
<dbReference type="Proteomes" id="UP001465668">
    <property type="component" value="Unassembled WGS sequence"/>
</dbReference>